<dbReference type="AlphaFoldDB" id="A0A9J6A7Q6"/>
<dbReference type="Proteomes" id="UP000824120">
    <property type="component" value="Chromosome 2"/>
</dbReference>
<evidence type="ECO:0000313" key="2">
    <source>
        <dbReference type="Proteomes" id="UP000824120"/>
    </source>
</evidence>
<evidence type="ECO:0000313" key="1">
    <source>
        <dbReference type="EMBL" id="KAG5620354.1"/>
    </source>
</evidence>
<reference evidence="1 2" key="1">
    <citation type="submission" date="2020-09" db="EMBL/GenBank/DDBJ databases">
        <title>De no assembly of potato wild relative species, Solanum commersonii.</title>
        <authorList>
            <person name="Cho K."/>
        </authorList>
    </citation>
    <scope>NUCLEOTIDE SEQUENCE [LARGE SCALE GENOMIC DNA]</scope>
    <source>
        <strain evidence="1">LZ3.2</strain>
        <tissue evidence="1">Leaf</tissue>
    </source>
</reference>
<gene>
    <name evidence="1" type="ORF">H5410_005572</name>
</gene>
<keyword evidence="2" id="KW-1185">Reference proteome</keyword>
<accession>A0A9J6A7Q6</accession>
<organism evidence="1 2">
    <name type="scientific">Solanum commersonii</name>
    <name type="common">Commerson's wild potato</name>
    <name type="synonym">Commerson's nightshade</name>
    <dbReference type="NCBI Taxonomy" id="4109"/>
    <lineage>
        <taxon>Eukaryota</taxon>
        <taxon>Viridiplantae</taxon>
        <taxon>Streptophyta</taxon>
        <taxon>Embryophyta</taxon>
        <taxon>Tracheophyta</taxon>
        <taxon>Spermatophyta</taxon>
        <taxon>Magnoliopsida</taxon>
        <taxon>eudicotyledons</taxon>
        <taxon>Gunneridae</taxon>
        <taxon>Pentapetalae</taxon>
        <taxon>asterids</taxon>
        <taxon>lamiids</taxon>
        <taxon>Solanales</taxon>
        <taxon>Solanaceae</taxon>
        <taxon>Solanoideae</taxon>
        <taxon>Solaneae</taxon>
        <taxon>Solanum</taxon>
    </lineage>
</organism>
<dbReference type="EMBL" id="JACXVP010000002">
    <property type="protein sequence ID" value="KAG5620354.1"/>
    <property type="molecule type" value="Genomic_DNA"/>
</dbReference>
<name>A0A9J6A7Q6_SOLCO</name>
<protein>
    <submittedName>
        <fullName evidence="1">Uncharacterized protein</fullName>
    </submittedName>
</protein>
<comment type="caution">
    <text evidence="1">The sequence shown here is derived from an EMBL/GenBank/DDBJ whole genome shotgun (WGS) entry which is preliminary data.</text>
</comment>
<proteinExistence type="predicted"/>
<sequence length="73" mass="8549">MEKNTRKTKVVSTVYRVIGNGQDSSLWGDNWLGNGLLRNLYPDVYILNLQQRASINEGMEQSRMRPKFQRTFQ</sequence>